<reference evidence="2" key="2">
    <citation type="submission" date="2021-02" db="EMBL/GenBank/DDBJ databases">
        <authorList>
            <person name="Kimball J.A."/>
            <person name="Haas M.W."/>
            <person name="Macchietto M."/>
            <person name="Kono T."/>
            <person name="Duquette J."/>
            <person name="Shao M."/>
        </authorList>
    </citation>
    <scope>NUCLEOTIDE SEQUENCE</scope>
    <source>
        <tissue evidence="2">Fresh leaf tissue</tissue>
    </source>
</reference>
<gene>
    <name evidence="2" type="ORF">GUJ93_ZPchr0011g28546</name>
</gene>
<evidence type="ECO:0000313" key="2">
    <source>
        <dbReference type="EMBL" id="KAG8090181.1"/>
    </source>
</evidence>
<dbReference type="AlphaFoldDB" id="A0A8J5WIA8"/>
<feature type="region of interest" description="Disordered" evidence="1">
    <location>
        <begin position="32"/>
        <end position="81"/>
    </location>
</feature>
<sequence>MHACPFCSQDKKARTTHAPNYYYYCLRGGARRRAGRRARPAARRDGPWARCGRPPRLADRSLASSSSAPVRGSRRPGEKAWRCECDGAPGLWSPSTRLRLEIGSLI</sequence>
<reference evidence="2" key="1">
    <citation type="journal article" date="2021" name="bioRxiv">
        <title>Whole Genome Assembly and Annotation of Northern Wild Rice, Zizania palustris L., Supports a Whole Genome Duplication in the Zizania Genus.</title>
        <authorList>
            <person name="Haas M."/>
            <person name="Kono T."/>
            <person name="Macchietto M."/>
            <person name="Millas R."/>
            <person name="McGilp L."/>
            <person name="Shao M."/>
            <person name="Duquette J."/>
            <person name="Hirsch C.N."/>
            <person name="Kimball J."/>
        </authorList>
    </citation>
    <scope>NUCLEOTIDE SEQUENCE</scope>
    <source>
        <tissue evidence="2">Fresh leaf tissue</tissue>
    </source>
</reference>
<protein>
    <submittedName>
        <fullName evidence="2">Uncharacterized protein</fullName>
    </submittedName>
</protein>
<comment type="caution">
    <text evidence="2">The sequence shown here is derived from an EMBL/GenBank/DDBJ whole genome shotgun (WGS) entry which is preliminary data.</text>
</comment>
<dbReference type="EMBL" id="JAAALK010000081">
    <property type="protein sequence ID" value="KAG8090181.1"/>
    <property type="molecule type" value="Genomic_DNA"/>
</dbReference>
<keyword evidence="3" id="KW-1185">Reference proteome</keyword>
<evidence type="ECO:0000256" key="1">
    <source>
        <dbReference type="SAM" id="MobiDB-lite"/>
    </source>
</evidence>
<name>A0A8J5WIA8_ZIZPA</name>
<organism evidence="2 3">
    <name type="scientific">Zizania palustris</name>
    <name type="common">Northern wild rice</name>
    <dbReference type="NCBI Taxonomy" id="103762"/>
    <lineage>
        <taxon>Eukaryota</taxon>
        <taxon>Viridiplantae</taxon>
        <taxon>Streptophyta</taxon>
        <taxon>Embryophyta</taxon>
        <taxon>Tracheophyta</taxon>
        <taxon>Spermatophyta</taxon>
        <taxon>Magnoliopsida</taxon>
        <taxon>Liliopsida</taxon>
        <taxon>Poales</taxon>
        <taxon>Poaceae</taxon>
        <taxon>BOP clade</taxon>
        <taxon>Oryzoideae</taxon>
        <taxon>Oryzeae</taxon>
        <taxon>Zizaniinae</taxon>
        <taxon>Zizania</taxon>
    </lineage>
</organism>
<accession>A0A8J5WIA8</accession>
<feature type="compositionally biased region" description="Basic residues" evidence="1">
    <location>
        <begin position="32"/>
        <end position="41"/>
    </location>
</feature>
<proteinExistence type="predicted"/>
<evidence type="ECO:0000313" key="3">
    <source>
        <dbReference type="Proteomes" id="UP000729402"/>
    </source>
</evidence>
<feature type="compositionally biased region" description="Low complexity" evidence="1">
    <location>
        <begin position="60"/>
        <end position="71"/>
    </location>
</feature>
<dbReference type="Proteomes" id="UP000729402">
    <property type="component" value="Unassembled WGS sequence"/>
</dbReference>